<feature type="region of interest" description="Disordered" evidence="1">
    <location>
        <begin position="1"/>
        <end position="38"/>
    </location>
</feature>
<protein>
    <submittedName>
        <fullName evidence="2">Uncharacterized protein</fullName>
    </submittedName>
</protein>
<evidence type="ECO:0000256" key="1">
    <source>
        <dbReference type="SAM" id="MobiDB-lite"/>
    </source>
</evidence>
<accession>A0A2I0U6D4</accession>
<evidence type="ECO:0000313" key="2">
    <source>
        <dbReference type="EMBL" id="PKU41533.1"/>
    </source>
</evidence>
<name>A0A2I0U6D4_LIMLA</name>
<evidence type="ECO:0000313" key="3">
    <source>
        <dbReference type="Proteomes" id="UP000233556"/>
    </source>
</evidence>
<reference evidence="3" key="1">
    <citation type="submission" date="2017-11" db="EMBL/GenBank/DDBJ databases">
        <authorList>
            <person name="Lima N.C."/>
            <person name="Parody-Merino A.M."/>
            <person name="Battley P.F."/>
            <person name="Fidler A.E."/>
            <person name="Prosdocimi F."/>
        </authorList>
    </citation>
    <scope>NUCLEOTIDE SEQUENCE [LARGE SCALE GENOMIC DNA]</scope>
</reference>
<sequence length="83" mass="9628">MRGVEGTEWDRLGWEEEEEDDDEEEDEEEEWGEQVGWVQESGSRILELGLGQERRRGTNSKFISNLIENLYEDPDSHSGSTPL</sequence>
<dbReference type="EMBL" id="KZ506105">
    <property type="protein sequence ID" value="PKU41533.1"/>
    <property type="molecule type" value="Genomic_DNA"/>
</dbReference>
<dbReference type="AlphaFoldDB" id="A0A2I0U6D4"/>
<dbReference type="Proteomes" id="UP000233556">
    <property type="component" value="Unassembled WGS sequence"/>
</dbReference>
<reference evidence="3" key="2">
    <citation type="submission" date="2017-12" db="EMBL/GenBank/DDBJ databases">
        <title>Genome sequence of the Bar-tailed Godwit (Limosa lapponica baueri).</title>
        <authorList>
            <person name="Lima N.C.B."/>
            <person name="Parody-Merino A.M."/>
            <person name="Battley P.F."/>
            <person name="Fidler A.E."/>
            <person name="Prosdocimi F."/>
        </authorList>
    </citation>
    <scope>NUCLEOTIDE SEQUENCE [LARGE SCALE GENOMIC DNA]</scope>
</reference>
<proteinExistence type="predicted"/>
<gene>
    <name evidence="2" type="ORF">llap_8157</name>
</gene>
<keyword evidence="3" id="KW-1185">Reference proteome</keyword>
<feature type="compositionally biased region" description="Acidic residues" evidence="1">
    <location>
        <begin position="15"/>
        <end position="32"/>
    </location>
</feature>
<organism evidence="2 3">
    <name type="scientific">Limosa lapponica baueri</name>
    <dbReference type="NCBI Taxonomy" id="1758121"/>
    <lineage>
        <taxon>Eukaryota</taxon>
        <taxon>Metazoa</taxon>
        <taxon>Chordata</taxon>
        <taxon>Craniata</taxon>
        <taxon>Vertebrata</taxon>
        <taxon>Euteleostomi</taxon>
        <taxon>Archelosauria</taxon>
        <taxon>Archosauria</taxon>
        <taxon>Dinosauria</taxon>
        <taxon>Saurischia</taxon>
        <taxon>Theropoda</taxon>
        <taxon>Coelurosauria</taxon>
        <taxon>Aves</taxon>
        <taxon>Neognathae</taxon>
        <taxon>Neoaves</taxon>
        <taxon>Charadriiformes</taxon>
        <taxon>Scolopacidae</taxon>
        <taxon>Limosa</taxon>
    </lineage>
</organism>